<dbReference type="Ensembl" id="ENSPTRT00000097260.1">
    <property type="protein sequence ID" value="ENSPTRP00000063349.1"/>
    <property type="gene ID" value="ENSPTRG00000048491.1"/>
</dbReference>
<keyword evidence="1" id="KW-1133">Transmembrane helix</keyword>
<protein>
    <submittedName>
        <fullName evidence="2">Uncharacterized protein</fullName>
    </submittedName>
</protein>
<keyword evidence="3" id="KW-1185">Reference proteome</keyword>
<dbReference type="OMA" id="CVYYMFK"/>
<dbReference type="EMBL" id="AACZ04058310">
    <property type="status" value="NOT_ANNOTATED_CDS"/>
    <property type="molecule type" value="Genomic_DNA"/>
</dbReference>
<dbReference type="AlphaFoldDB" id="A0A2I3RFA5"/>
<dbReference type="Proteomes" id="UP000002277">
    <property type="component" value="Chromosome 1"/>
</dbReference>
<keyword evidence="1" id="KW-0812">Transmembrane</keyword>
<dbReference type="GeneTree" id="ENSGT00990000204587"/>
<evidence type="ECO:0000313" key="3">
    <source>
        <dbReference type="Proteomes" id="UP000002277"/>
    </source>
</evidence>
<dbReference type="Bgee" id="ENSPTRG00000048491">
    <property type="expression patterns" value="Expressed in pituitary gland and 9 other cell types or tissues"/>
</dbReference>
<dbReference type="InParanoid" id="A0A2I3RFA5"/>
<name>A0A2I3RFA5_PANTR</name>
<evidence type="ECO:0000313" key="2">
    <source>
        <dbReference type="Ensembl" id="ENSPTRP00000063349.1"/>
    </source>
</evidence>
<reference evidence="2 3" key="1">
    <citation type="journal article" date="2005" name="Nature">
        <title>Initial sequence of the chimpanzee genome and comparison with the human genome.</title>
        <authorList>
            <consortium name="Chimpanzee sequencing and analysis consortium"/>
        </authorList>
    </citation>
    <scope>NUCLEOTIDE SEQUENCE [LARGE SCALE GENOMIC DNA]</scope>
</reference>
<keyword evidence="1" id="KW-0472">Membrane</keyword>
<organism evidence="2 3">
    <name type="scientific">Pan troglodytes</name>
    <name type="common">Chimpanzee</name>
    <dbReference type="NCBI Taxonomy" id="9598"/>
    <lineage>
        <taxon>Eukaryota</taxon>
        <taxon>Metazoa</taxon>
        <taxon>Chordata</taxon>
        <taxon>Craniata</taxon>
        <taxon>Vertebrata</taxon>
        <taxon>Euteleostomi</taxon>
        <taxon>Mammalia</taxon>
        <taxon>Eutheria</taxon>
        <taxon>Euarchontoglires</taxon>
        <taxon>Primates</taxon>
        <taxon>Haplorrhini</taxon>
        <taxon>Catarrhini</taxon>
        <taxon>Hominidae</taxon>
        <taxon>Pan</taxon>
    </lineage>
</organism>
<evidence type="ECO:0000256" key="1">
    <source>
        <dbReference type="SAM" id="Phobius"/>
    </source>
</evidence>
<reference evidence="2" key="2">
    <citation type="submission" date="2025-08" db="UniProtKB">
        <authorList>
            <consortium name="Ensembl"/>
        </authorList>
    </citation>
    <scope>IDENTIFICATION</scope>
</reference>
<feature type="transmembrane region" description="Helical" evidence="1">
    <location>
        <begin position="50"/>
        <end position="74"/>
    </location>
</feature>
<proteinExistence type="predicted"/>
<accession>A0A2I3RFA5</accession>
<reference evidence="2" key="3">
    <citation type="submission" date="2025-09" db="UniProtKB">
        <authorList>
            <consortium name="Ensembl"/>
        </authorList>
    </citation>
    <scope>IDENTIFICATION</scope>
</reference>
<sequence length="82" mass="9810">MCVYYIFKLERHVFAPKVGYMIYLRNVQVENGWQKDCSSFLVCLYQNSSLFTYILALVPFSEALFVSLTFLVWIRLKYKIHL</sequence>